<protein>
    <submittedName>
        <fullName evidence="2">Phospholipase</fullName>
    </submittedName>
</protein>
<proteinExistence type="predicted"/>
<gene>
    <name evidence="2" type="ORF">EHQ30_14545</name>
</gene>
<comment type="caution">
    <text evidence="2">The sequence shown here is derived from an EMBL/GenBank/DDBJ whole genome shotgun (WGS) entry which is preliminary data.</text>
</comment>
<dbReference type="OrthoDB" id="9810528at2"/>
<sequence>MAGKITHIEALSQVKKHLEHGNATQRRIATLLSRPDVASYANLGAVAPDIFYFYHVLQPKRTKKAAFFGDLAHHHKVAELVLNFLDQVHDTEMGLYRDRFLAFTLGYICHCVVDIQTHPYIFYISGDYYNNDKKISYQAQVNHMKVEFGLDTLLINHRWGMSAKEYDFPQYIDIRHRTVGIKNKMDPVLWNFWLQSIKETYPEEFASSYLGSEKKIIPGDILNESYLGFYRFTSTLDSRSTFMRGLVSVVDTLTFHKYNASVLMLPTLENINPKIMNDEKREWFYPADPKRKFNDSFIELLNQASQACKEILTRAYEYSFSPESRSKILDSLGGYNLDTGLRYHGIDHMKEFSPLV</sequence>
<dbReference type="Proteomes" id="UP000297891">
    <property type="component" value="Unassembled WGS sequence"/>
</dbReference>
<dbReference type="AlphaFoldDB" id="A0A2M9Y2X9"/>
<evidence type="ECO:0000259" key="1">
    <source>
        <dbReference type="Pfam" id="PF00882"/>
    </source>
</evidence>
<accession>A0A2M9Y2X9</accession>
<dbReference type="InterPro" id="IPR029002">
    <property type="entry name" value="PLPC/GPLD1"/>
</dbReference>
<dbReference type="RefSeq" id="WP_100790296.1">
    <property type="nucleotide sequence ID" value="NZ_NPDQ01000003.1"/>
</dbReference>
<evidence type="ECO:0000313" key="3">
    <source>
        <dbReference type="Proteomes" id="UP000297891"/>
    </source>
</evidence>
<organism evidence="2 3">
    <name type="scientific">Leptospira brenneri</name>
    <dbReference type="NCBI Taxonomy" id="2023182"/>
    <lineage>
        <taxon>Bacteria</taxon>
        <taxon>Pseudomonadati</taxon>
        <taxon>Spirochaetota</taxon>
        <taxon>Spirochaetia</taxon>
        <taxon>Leptospirales</taxon>
        <taxon>Leptospiraceae</taxon>
        <taxon>Leptospira</taxon>
    </lineage>
</organism>
<dbReference type="EMBL" id="RQFP01000014">
    <property type="protein sequence ID" value="TGK91437.1"/>
    <property type="molecule type" value="Genomic_DNA"/>
</dbReference>
<feature type="domain" description="Phospholipase C/D" evidence="1">
    <location>
        <begin position="6"/>
        <end position="208"/>
    </location>
</feature>
<name>A0A2M9Y2X9_9LEPT</name>
<keyword evidence="3" id="KW-1185">Reference proteome</keyword>
<dbReference type="Pfam" id="PF00882">
    <property type="entry name" value="Zn_dep_PLPC"/>
    <property type="match status" value="1"/>
</dbReference>
<reference evidence="2" key="1">
    <citation type="journal article" date="2019" name="PLoS Negl. Trop. Dis.">
        <title>Revisiting the worldwide diversity of Leptospira species in the environment.</title>
        <authorList>
            <person name="Vincent A.T."/>
            <person name="Schiettekatte O."/>
            <person name="Bourhy P."/>
            <person name="Veyrier F.J."/>
            <person name="Picardeau M."/>
        </authorList>
    </citation>
    <scope>NUCLEOTIDE SEQUENCE [LARGE SCALE GENOMIC DNA]</scope>
    <source>
        <strain evidence="2">201800277</strain>
    </source>
</reference>
<evidence type="ECO:0000313" key="2">
    <source>
        <dbReference type="EMBL" id="TGK91437.1"/>
    </source>
</evidence>